<protein>
    <submittedName>
        <fullName evidence="2">SMI1 / KNR4 family protein</fullName>
    </submittedName>
</protein>
<proteinExistence type="predicted"/>
<dbReference type="EMBL" id="FMUE01000019">
    <property type="protein sequence ID" value="SCX35165.1"/>
    <property type="molecule type" value="Genomic_DNA"/>
</dbReference>
<evidence type="ECO:0000313" key="2">
    <source>
        <dbReference type="EMBL" id="SCX35165.1"/>
    </source>
</evidence>
<dbReference type="STRING" id="1907666.DSM25559_4832"/>
<dbReference type="RefSeq" id="WP_210189441.1">
    <property type="nucleotide sequence ID" value="NZ_FMUE01000019.1"/>
</dbReference>
<gene>
    <name evidence="2" type="ORF">DSM25559_4832</name>
</gene>
<organism evidence="2 3">
    <name type="scientific">Agrobacterium rosae</name>
    <dbReference type="NCBI Taxonomy" id="1972867"/>
    <lineage>
        <taxon>Bacteria</taxon>
        <taxon>Pseudomonadati</taxon>
        <taxon>Pseudomonadota</taxon>
        <taxon>Alphaproteobacteria</taxon>
        <taxon>Hyphomicrobiales</taxon>
        <taxon>Rhizobiaceae</taxon>
        <taxon>Rhizobium/Agrobacterium group</taxon>
        <taxon>Agrobacterium</taxon>
    </lineage>
</organism>
<name>A0A1R3U208_9HYPH</name>
<reference evidence="3" key="1">
    <citation type="submission" date="2016-10" db="EMBL/GenBank/DDBJ databases">
        <authorList>
            <person name="Wibberg D."/>
        </authorList>
    </citation>
    <scope>NUCLEOTIDE SEQUENCE [LARGE SCALE GENOMIC DNA]</scope>
</reference>
<dbReference type="Gene3D" id="3.40.1580.10">
    <property type="entry name" value="SMI1/KNR4-like"/>
    <property type="match status" value="1"/>
</dbReference>
<dbReference type="AlphaFoldDB" id="A0A1R3U208"/>
<accession>A0A1R3U208</accession>
<dbReference type="InterPro" id="IPR037883">
    <property type="entry name" value="Knr4/Smi1-like_sf"/>
</dbReference>
<feature type="domain" description="Knr4/Smi1-like" evidence="1">
    <location>
        <begin position="27"/>
        <end position="165"/>
    </location>
</feature>
<dbReference type="Pfam" id="PF09346">
    <property type="entry name" value="SMI1_KNR4"/>
    <property type="match status" value="1"/>
</dbReference>
<sequence length="173" mass="19425">MNERLSSAIDYLREKPGFQEYPQFRWSTDDVREVEDVTGLRIPADLKEMFLESGGISLENQELYFRGRFPDGTDTVGEIQIMINDADQVIDFHRTLVVSEETPGRLDPKYIVFGTADGGNSFLMVDGTTDDGAIYFWPLAFDQIGEGDNAQGVAKVSDSLPEFIEGLRTIDEI</sequence>
<dbReference type="SUPFAM" id="SSF160631">
    <property type="entry name" value="SMI1/KNR4-like"/>
    <property type="match status" value="1"/>
</dbReference>
<evidence type="ECO:0000259" key="1">
    <source>
        <dbReference type="Pfam" id="PF09346"/>
    </source>
</evidence>
<dbReference type="InterPro" id="IPR018958">
    <property type="entry name" value="Knr4/Smi1-like_dom"/>
</dbReference>
<dbReference type="Proteomes" id="UP000187891">
    <property type="component" value="Unassembled WGS sequence"/>
</dbReference>
<evidence type="ECO:0000313" key="3">
    <source>
        <dbReference type="Proteomes" id="UP000187891"/>
    </source>
</evidence>